<feature type="domain" description="TIR" evidence="9">
    <location>
        <begin position="500"/>
        <end position="665"/>
    </location>
</feature>
<keyword evidence="3" id="KW-0677">Repeat</keyword>
<comment type="similarity">
    <text evidence="1">Belongs to the protein kinase superfamily. TKL Ser/Thr protein kinase family. ROCO subfamily.</text>
</comment>
<dbReference type="InterPro" id="IPR000157">
    <property type="entry name" value="TIR_dom"/>
</dbReference>
<proteinExistence type="inferred from homology"/>
<dbReference type="InterPro" id="IPR036390">
    <property type="entry name" value="WH_DNA-bd_sf"/>
</dbReference>
<dbReference type="PRINTS" id="PR00364">
    <property type="entry name" value="DISEASERSIST"/>
</dbReference>
<dbReference type="Pfam" id="PF23247">
    <property type="entry name" value="LRR_RPS2"/>
    <property type="match status" value="1"/>
</dbReference>
<dbReference type="SMART" id="SM00255">
    <property type="entry name" value="TIR"/>
    <property type="match status" value="1"/>
</dbReference>
<gene>
    <name evidence="10" type="ORF">ACJRO7_014679</name>
</gene>
<evidence type="ECO:0000256" key="4">
    <source>
        <dbReference type="ARBA" id="ARBA00022821"/>
    </source>
</evidence>
<dbReference type="PROSITE" id="PS50104">
    <property type="entry name" value="TIR"/>
    <property type="match status" value="1"/>
</dbReference>
<dbReference type="InterPro" id="IPR035897">
    <property type="entry name" value="Toll_tir_struct_dom_sf"/>
</dbReference>
<dbReference type="Gene3D" id="3.30.200.20">
    <property type="entry name" value="Phosphorylase Kinase, domain 1"/>
    <property type="match status" value="1"/>
</dbReference>
<keyword evidence="5" id="KW-0520">NAD</keyword>
<evidence type="ECO:0000259" key="8">
    <source>
        <dbReference type="PROSITE" id="PS50011"/>
    </source>
</evidence>
<dbReference type="SUPFAM" id="SSF52540">
    <property type="entry name" value="P-loop containing nucleoside triphosphate hydrolases"/>
    <property type="match status" value="1"/>
</dbReference>
<evidence type="ECO:0000256" key="7">
    <source>
        <dbReference type="SAM" id="MobiDB-lite"/>
    </source>
</evidence>
<keyword evidence="4" id="KW-0611">Plant defense</keyword>
<evidence type="ECO:0000259" key="9">
    <source>
        <dbReference type="PROSITE" id="PS50104"/>
    </source>
</evidence>
<dbReference type="Gene3D" id="1.10.8.430">
    <property type="entry name" value="Helical domain of apoptotic protease-activating factors"/>
    <property type="match status" value="1"/>
</dbReference>
<evidence type="ECO:0000313" key="10">
    <source>
        <dbReference type="EMBL" id="KAL3745597.1"/>
    </source>
</evidence>
<feature type="binding site" evidence="6">
    <location>
        <position position="97"/>
    </location>
    <ligand>
        <name>ATP</name>
        <dbReference type="ChEBI" id="CHEBI:30616"/>
    </ligand>
</feature>
<sequence length="1336" mass="151409">MDGPWRRIRGWTKRRKSSDKNATQIKSPKPDPSSSETQIKSPEPDPARSELVLLGNPAKRFDFEDVMRASKQELGKGTFGMTYRVDLEDGTATVILKMLEIVDLSAEDFRDKVEAIGAMDHENLLPLRGYFYSKYMKFLLYDYMPQESLFGRLHTYRRWGGHPLSWEIRLLIALGAARAIEYLHAHDIHSGNIKSSNILLTSSYEARVSDYSLDLLAMPTQVSVFGHSPPTQPILRGDTKSKVEDVYDFGQLLLELLTGEPHPQLLRKEQGRGTDLPQSVEVALRDKMIANIFNGELMTCHEFEEGMVKLLEVAISCVPQHPHLKKMLSMSEVRRKIEELNDTYARKQPDGVLEVSERVYGSPQMSPSLSESSVDSALEGSFVSLELATESLCTSPKFVLDQQYDTTVEENGQSFSLSDLTGENTDSVKWEEIAAVAETNVEVTSVSDSASSSAVNDGSVEATAVGVSNSSQFPAMMLPKQEKPYQQNGSSSSTFMSSGYDYDVFLNFRGLDTRSGITNVLYTRLSGAGIHTFKDDEELHVGEKFETELLKAICQSKIAIPIFSKDYASSKWCLNELVQMVECSKIGRQKVMPLFYGVTPKEVRHQSGSYEKAFISHKLKFGANVPKWEAALNYIGYLTGWDDSKKDRGEGELVEEIVQEVINQLKMACLPITDCLVGVESHVKKIDTMMCADSKDIRILGIHGMGGVGKTTLAKIIYNRLSHHFEACCFLSDIKGTSELKGIEVLQNQLIYDVLKRKGSNISNVEEGIKIIQNSIRDRKVLVLLDDVDQMAHWDALIGNPALLGLGSRIIITSRNRDIVDVQEVCYPYELMSMNFSQSLQLFCKHAFGRDYPMDDYVAISTEVVRSTGGLPLALEAIGKLLPCRSKHLWDAILKKLKQVPLKEVKQKLKISYDALDDREKYIFLDIACLFAGFDQRIALCSWKNSNLFPEVDLEVLQKMSLIKISEDKKIWMHDQLRGLGRDIAHKKFDKEREKQTQSRNHEEGLDGVMETKGTKKIEAPCQKFDPQLLYYFANEEVERPSSQRYTEVRVFQKNWPSNDFPANLQNKTLMLSKLRWLLWHHFPIEVKITNFSMMNIVILHLGHCPSLVDVQSIEGLASLRILKLIEIPLLERLPELSKLKKLNELQLGHCHNLIDLQSIEGLGNLRTLKVTEIPLLKRLPDLSNLKKLTELHLRYCHGLTEIKSFDGLDNLMILKLGELPLLERLPNLSNLRKLTHLDLRQCHNLVKIQGRLESLEDLSIKGCRSLDEMFDPASSFKKLKSLRIHDCEKLHLDRIWVSKFERSNRVYGNSRCLILSKMGICVCQLGRQFFLPSLP</sequence>
<dbReference type="InterPro" id="IPR001245">
    <property type="entry name" value="Ser-Thr/Tyr_kinase_cat_dom"/>
</dbReference>
<accession>A0ABD3L6X5</accession>
<feature type="compositionally biased region" description="Basic residues" evidence="7">
    <location>
        <begin position="1"/>
        <end position="17"/>
    </location>
</feature>
<dbReference type="Gene3D" id="3.80.10.10">
    <property type="entry name" value="Ribonuclease Inhibitor"/>
    <property type="match status" value="1"/>
</dbReference>
<dbReference type="SUPFAM" id="SSF52058">
    <property type="entry name" value="L domain-like"/>
    <property type="match status" value="1"/>
</dbReference>
<name>A0ABD3L6X5_EUCGL</name>
<dbReference type="InterPro" id="IPR011009">
    <property type="entry name" value="Kinase-like_dom_sf"/>
</dbReference>
<dbReference type="Pfam" id="PF07714">
    <property type="entry name" value="PK_Tyr_Ser-Thr"/>
    <property type="match status" value="1"/>
</dbReference>
<dbReference type="InterPro" id="IPR057135">
    <property type="entry name" value="At4g27190-like_LRR"/>
</dbReference>
<evidence type="ECO:0000256" key="3">
    <source>
        <dbReference type="ARBA" id="ARBA00022737"/>
    </source>
</evidence>
<dbReference type="InterPro" id="IPR058192">
    <property type="entry name" value="WHD_ROQ1-like"/>
</dbReference>
<reference evidence="10 11" key="1">
    <citation type="submission" date="2024-11" db="EMBL/GenBank/DDBJ databases">
        <title>Chromosome-level genome assembly of Eucalyptus globulus Labill. provides insights into its genome evolution.</title>
        <authorList>
            <person name="Li X."/>
        </authorList>
    </citation>
    <scope>NUCLEOTIDE SEQUENCE [LARGE SCALE GENOMIC DNA]</scope>
    <source>
        <strain evidence="10">CL2024</strain>
        <tissue evidence="10">Fresh tender leaves</tissue>
    </source>
</reference>
<dbReference type="Gene3D" id="3.40.50.10140">
    <property type="entry name" value="Toll/interleukin-1 receptor homology (TIR) domain"/>
    <property type="match status" value="1"/>
</dbReference>
<dbReference type="SUPFAM" id="SSF46785">
    <property type="entry name" value="Winged helix' DNA-binding domain"/>
    <property type="match status" value="1"/>
</dbReference>
<dbReference type="InterPro" id="IPR042197">
    <property type="entry name" value="Apaf_helical"/>
</dbReference>
<dbReference type="Gene3D" id="3.40.50.300">
    <property type="entry name" value="P-loop containing nucleotide triphosphate hydrolases"/>
    <property type="match status" value="1"/>
</dbReference>
<feature type="region of interest" description="Disordered" evidence="7">
    <location>
        <begin position="1"/>
        <end position="48"/>
    </location>
</feature>
<evidence type="ECO:0000256" key="6">
    <source>
        <dbReference type="PROSITE-ProRule" id="PRU10141"/>
    </source>
</evidence>
<dbReference type="InterPro" id="IPR002182">
    <property type="entry name" value="NB-ARC"/>
</dbReference>
<organism evidence="10 11">
    <name type="scientific">Eucalyptus globulus</name>
    <name type="common">Tasmanian blue gum</name>
    <dbReference type="NCBI Taxonomy" id="34317"/>
    <lineage>
        <taxon>Eukaryota</taxon>
        <taxon>Viridiplantae</taxon>
        <taxon>Streptophyta</taxon>
        <taxon>Embryophyta</taxon>
        <taxon>Tracheophyta</taxon>
        <taxon>Spermatophyta</taxon>
        <taxon>Magnoliopsida</taxon>
        <taxon>eudicotyledons</taxon>
        <taxon>Gunneridae</taxon>
        <taxon>Pentapetalae</taxon>
        <taxon>rosids</taxon>
        <taxon>malvids</taxon>
        <taxon>Myrtales</taxon>
        <taxon>Myrtaceae</taxon>
        <taxon>Myrtoideae</taxon>
        <taxon>Eucalypteae</taxon>
        <taxon>Eucalyptus</taxon>
    </lineage>
</organism>
<evidence type="ECO:0000256" key="1">
    <source>
        <dbReference type="ARBA" id="ARBA00008171"/>
    </source>
</evidence>
<evidence type="ECO:0000313" key="11">
    <source>
        <dbReference type="Proteomes" id="UP001634007"/>
    </source>
</evidence>
<keyword evidence="11" id="KW-1185">Reference proteome</keyword>
<dbReference type="InterPro" id="IPR032675">
    <property type="entry name" value="LRR_dom_sf"/>
</dbReference>
<dbReference type="InterPro" id="IPR027417">
    <property type="entry name" value="P-loop_NTPase"/>
</dbReference>
<keyword evidence="6" id="KW-0547">Nucleotide-binding</keyword>
<protein>
    <submittedName>
        <fullName evidence="10">Uncharacterized protein</fullName>
    </submittedName>
</protein>
<dbReference type="Proteomes" id="UP001634007">
    <property type="component" value="Unassembled WGS sequence"/>
</dbReference>
<dbReference type="InterPro" id="IPR044974">
    <property type="entry name" value="Disease_R_plants"/>
</dbReference>
<dbReference type="GO" id="GO:0006952">
    <property type="term" value="P:defense response"/>
    <property type="evidence" value="ECO:0007669"/>
    <property type="project" value="UniProtKB-KW"/>
</dbReference>
<dbReference type="Pfam" id="PF01582">
    <property type="entry name" value="TIR"/>
    <property type="match status" value="1"/>
</dbReference>
<dbReference type="PANTHER" id="PTHR11017:SF570">
    <property type="entry name" value="DISEASE RESISTANCE PROTEIN (TIR-NBS CLASS)-RELATED"/>
    <property type="match status" value="1"/>
</dbReference>
<dbReference type="FunFam" id="3.40.50.10140:FF:000007">
    <property type="entry name" value="Disease resistance protein (TIR-NBS-LRR class)"/>
    <property type="match status" value="1"/>
</dbReference>
<dbReference type="Gene3D" id="1.10.510.10">
    <property type="entry name" value="Transferase(Phosphotransferase) domain 1"/>
    <property type="match status" value="1"/>
</dbReference>
<dbReference type="InterPro" id="IPR000719">
    <property type="entry name" value="Prot_kinase_dom"/>
</dbReference>
<dbReference type="PROSITE" id="PS00107">
    <property type="entry name" value="PROTEIN_KINASE_ATP"/>
    <property type="match status" value="1"/>
</dbReference>
<dbReference type="InterPro" id="IPR017441">
    <property type="entry name" value="Protein_kinase_ATP_BS"/>
</dbReference>
<feature type="domain" description="Protein kinase" evidence="8">
    <location>
        <begin position="68"/>
        <end position="324"/>
    </location>
</feature>
<dbReference type="PANTHER" id="PTHR11017">
    <property type="entry name" value="LEUCINE-RICH REPEAT-CONTAINING PROTEIN"/>
    <property type="match status" value="1"/>
</dbReference>
<evidence type="ECO:0000256" key="5">
    <source>
        <dbReference type="ARBA" id="ARBA00023027"/>
    </source>
</evidence>
<dbReference type="GO" id="GO:0005524">
    <property type="term" value="F:ATP binding"/>
    <property type="evidence" value="ECO:0007669"/>
    <property type="project" value="UniProtKB-UniRule"/>
</dbReference>
<keyword evidence="2" id="KW-0433">Leucine-rich repeat</keyword>
<dbReference type="EMBL" id="JBJKBG010000003">
    <property type="protein sequence ID" value="KAL3745597.1"/>
    <property type="molecule type" value="Genomic_DNA"/>
</dbReference>
<dbReference type="Pfam" id="PF00931">
    <property type="entry name" value="NB-ARC"/>
    <property type="match status" value="1"/>
</dbReference>
<feature type="compositionally biased region" description="Polar residues" evidence="7">
    <location>
        <begin position="20"/>
        <end position="40"/>
    </location>
</feature>
<dbReference type="PROSITE" id="PS50011">
    <property type="entry name" value="PROTEIN_KINASE_DOM"/>
    <property type="match status" value="1"/>
</dbReference>
<dbReference type="Pfam" id="PF23282">
    <property type="entry name" value="WHD_ROQ1"/>
    <property type="match status" value="1"/>
</dbReference>
<dbReference type="SUPFAM" id="SSF52200">
    <property type="entry name" value="Toll/Interleukin receptor TIR domain"/>
    <property type="match status" value="1"/>
</dbReference>
<comment type="caution">
    <text evidence="10">The sequence shown here is derived from an EMBL/GenBank/DDBJ whole genome shotgun (WGS) entry which is preliminary data.</text>
</comment>
<keyword evidence="6" id="KW-0067">ATP-binding</keyword>
<dbReference type="SUPFAM" id="SSF56112">
    <property type="entry name" value="Protein kinase-like (PK-like)"/>
    <property type="match status" value="1"/>
</dbReference>
<evidence type="ECO:0000256" key="2">
    <source>
        <dbReference type="ARBA" id="ARBA00022614"/>
    </source>
</evidence>